<dbReference type="InterPro" id="IPR000754">
    <property type="entry name" value="Ribosomal_uS9"/>
</dbReference>
<keyword evidence="4 5" id="KW-0687">Ribonucleoprotein</keyword>
<dbReference type="InterPro" id="IPR020574">
    <property type="entry name" value="Ribosomal_uS9_CS"/>
</dbReference>
<evidence type="ECO:0000256" key="3">
    <source>
        <dbReference type="ARBA" id="ARBA00022980"/>
    </source>
</evidence>
<dbReference type="EMBL" id="MG755794">
    <property type="protein sequence ID" value="AWT38632.1"/>
    <property type="molecule type" value="Genomic_DNA"/>
</dbReference>
<dbReference type="GO" id="GO:0009507">
    <property type="term" value="C:chloroplast"/>
    <property type="evidence" value="ECO:0007669"/>
    <property type="project" value="UniProtKB-SubCell"/>
</dbReference>
<dbReference type="PANTHER" id="PTHR21569">
    <property type="entry name" value="RIBOSOMAL PROTEIN S9"/>
    <property type="match status" value="1"/>
</dbReference>
<dbReference type="GO" id="GO:0003735">
    <property type="term" value="F:structural constituent of ribosome"/>
    <property type="evidence" value="ECO:0007669"/>
    <property type="project" value="InterPro"/>
</dbReference>
<evidence type="ECO:0000256" key="1">
    <source>
        <dbReference type="ARBA" id="ARBA00004229"/>
    </source>
</evidence>
<comment type="subcellular location">
    <subcellularLocation>
        <location evidence="1 5">Plastid</location>
        <location evidence="1 5">Chloroplast</location>
    </subcellularLocation>
</comment>
<dbReference type="GeneID" id="36958466"/>
<dbReference type="PANTHER" id="PTHR21569:SF1">
    <property type="entry name" value="SMALL RIBOSOMAL SUBUNIT PROTEIN US9M"/>
    <property type="match status" value="1"/>
</dbReference>
<keyword evidence="7" id="KW-0934">Plastid</keyword>
<proteinExistence type="inferred from homology"/>
<comment type="similarity">
    <text evidence="2 5 6">Belongs to the universal ribosomal protein uS9 family.</text>
</comment>
<dbReference type="Pfam" id="PF00380">
    <property type="entry name" value="Ribosomal_S9"/>
    <property type="match status" value="1"/>
</dbReference>
<dbReference type="SUPFAM" id="SSF54211">
    <property type="entry name" value="Ribosomal protein S5 domain 2-like"/>
    <property type="match status" value="1"/>
</dbReference>
<dbReference type="HAMAP" id="MF_00532_B">
    <property type="entry name" value="Ribosomal_uS9_B"/>
    <property type="match status" value="1"/>
</dbReference>
<dbReference type="GO" id="GO:0003723">
    <property type="term" value="F:RNA binding"/>
    <property type="evidence" value="ECO:0007669"/>
    <property type="project" value="TreeGrafter"/>
</dbReference>
<dbReference type="GO" id="GO:0006412">
    <property type="term" value="P:translation"/>
    <property type="evidence" value="ECO:0007669"/>
    <property type="project" value="UniProtKB-UniRule"/>
</dbReference>
<keyword evidence="3 5" id="KW-0689">Ribosomal protein</keyword>
<sequence length="138" mass="15774">MSTKFESVFQKDTIGIGRRKRATARVFLVPGEGNIVINKVPGEKYLQYNVTYLNTIWAPLKELNLEKQFDIIVLVRGGGLTGQTESIQLGVARLLCQMNSQNRSILKPFGFLTRDARIKERKKYGLRKARKAPQYSKR</sequence>
<dbReference type="InterPro" id="IPR023035">
    <property type="entry name" value="Ribosomal_uS9_bac/plastid"/>
</dbReference>
<dbReference type="AlphaFoldDB" id="A0A2U9NNH3"/>
<dbReference type="GO" id="GO:0015935">
    <property type="term" value="C:small ribosomal subunit"/>
    <property type="evidence" value="ECO:0007669"/>
    <property type="project" value="UniProtKB-ARBA"/>
</dbReference>
<organism evidence="7">
    <name type="scientific">Plagiogrammopsis vanheurckii</name>
    <dbReference type="NCBI Taxonomy" id="1234821"/>
    <lineage>
        <taxon>Eukaryota</taxon>
        <taxon>Sar</taxon>
        <taxon>Stramenopiles</taxon>
        <taxon>Ochrophyta</taxon>
        <taxon>Bacillariophyta</taxon>
        <taxon>Mediophyceae</taxon>
        <taxon>Cymatosirophycidae</taxon>
        <taxon>Cymatosirales</taxon>
        <taxon>Cymatosiraceae</taxon>
        <taxon>Plagiogrammopsis</taxon>
    </lineage>
</organism>
<dbReference type="Gene3D" id="3.30.230.10">
    <property type="match status" value="1"/>
</dbReference>
<protein>
    <recommendedName>
        <fullName evidence="5">Small ribosomal subunit protein uS9c</fullName>
    </recommendedName>
</protein>
<dbReference type="InterPro" id="IPR020568">
    <property type="entry name" value="Ribosomal_Su5_D2-typ_SF"/>
</dbReference>
<evidence type="ECO:0000256" key="2">
    <source>
        <dbReference type="ARBA" id="ARBA00005251"/>
    </source>
</evidence>
<gene>
    <name evidence="5 7" type="primary">rps9</name>
</gene>
<dbReference type="InterPro" id="IPR014721">
    <property type="entry name" value="Ribsml_uS5_D2-typ_fold_subgr"/>
</dbReference>
<evidence type="ECO:0000256" key="4">
    <source>
        <dbReference type="ARBA" id="ARBA00023274"/>
    </source>
</evidence>
<keyword evidence="7" id="KW-0150">Chloroplast</keyword>
<evidence type="ECO:0000256" key="6">
    <source>
        <dbReference type="RuleBase" id="RU003815"/>
    </source>
</evidence>
<evidence type="ECO:0000256" key="5">
    <source>
        <dbReference type="HAMAP-Rule" id="MF_00532"/>
    </source>
</evidence>
<reference evidence="7" key="1">
    <citation type="journal article" date="2018" name="Adv. Bot. Res.">
        <title>Evolution of the Plastid Genomes in Diatoms.</title>
        <authorList>
            <person name="Yu M."/>
            <person name="Ashworth M.P."/>
            <person name="Hajrah N.H."/>
            <person name="Khiyami M.A."/>
            <person name="Sabir M.J."/>
            <person name="Alhebshi A.M."/>
            <person name="Al-Malki A.L."/>
            <person name="Sabir J.S.M."/>
            <person name="Theriot E.C."/>
            <person name="Jansen R.K."/>
        </authorList>
    </citation>
    <scope>NUCLEOTIDE SEQUENCE</scope>
</reference>
<name>A0A2U9NNH3_9STRA</name>
<geneLocation type="chloroplast" evidence="7"/>
<dbReference type="RefSeq" id="YP_009496192.1">
    <property type="nucleotide sequence ID" value="NC_037997.1"/>
</dbReference>
<dbReference type="NCBIfam" id="NF001099">
    <property type="entry name" value="PRK00132.1"/>
    <property type="match status" value="1"/>
</dbReference>
<dbReference type="FunFam" id="3.30.230.10:FF:000001">
    <property type="entry name" value="30S ribosomal protein S9"/>
    <property type="match status" value="1"/>
</dbReference>
<accession>A0A2U9NNH3</accession>
<evidence type="ECO:0000313" key="7">
    <source>
        <dbReference type="EMBL" id="AWT38632.1"/>
    </source>
</evidence>
<dbReference type="PROSITE" id="PS00360">
    <property type="entry name" value="RIBOSOMAL_S9"/>
    <property type="match status" value="1"/>
</dbReference>